<accession>A0A1H9X1U1</accession>
<dbReference type="Pfam" id="PF00494">
    <property type="entry name" value="SQS_PSY"/>
    <property type="match status" value="1"/>
</dbReference>
<gene>
    <name evidence="1" type="ORF">SAMN04488000_126119</name>
</gene>
<dbReference type="InterPro" id="IPR008949">
    <property type="entry name" value="Isoprenoid_synthase_dom_sf"/>
</dbReference>
<dbReference type="Gene3D" id="1.10.600.10">
    <property type="entry name" value="Farnesyl Diphosphate Synthase"/>
    <property type="match status" value="1"/>
</dbReference>
<dbReference type="InterPro" id="IPR002060">
    <property type="entry name" value="Squ/phyt_synthse"/>
</dbReference>
<evidence type="ECO:0000313" key="1">
    <source>
        <dbReference type="EMBL" id="SES40146.1"/>
    </source>
</evidence>
<keyword evidence="2" id="KW-1185">Reference proteome</keyword>
<dbReference type="Proteomes" id="UP000199503">
    <property type="component" value="Unassembled WGS sequence"/>
</dbReference>
<dbReference type="GO" id="GO:0016740">
    <property type="term" value="F:transferase activity"/>
    <property type="evidence" value="ECO:0007669"/>
    <property type="project" value="UniProtKB-KW"/>
</dbReference>
<sequence>MSAHEQDEALRMLRRYSTTWYEPTVSMPPGLLEATAGTYLCLRATDEIEDHPDLSAQDRSVLLEGVARTLEESLTRPRLDHVFAPHRESLPDVTLRMAEWAALIPAGIRPRALDTVAVMAARMASWCRPGVTIRTEQDLNRYTYAVSGCVVMTYSDLWSWYDGTDTDRIDGLHYGRALQAGNIYLDRETDLARGVNYWPAGWHEAEMLGYIQSNLDGARAYVAAMPDTSPARRFFGPPLQLYLSKLAKLPQTSYAR</sequence>
<protein>
    <submittedName>
        <fullName evidence="1">Farnesyl-diphosphate farnesyltransferase</fullName>
    </submittedName>
</protein>
<organism evidence="1 2">
    <name type="scientific">Lentzea albida</name>
    <dbReference type="NCBI Taxonomy" id="65499"/>
    <lineage>
        <taxon>Bacteria</taxon>
        <taxon>Bacillati</taxon>
        <taxon>Actinomycetota</taxon>
        <taxon>Actinomycetes</taxon>
        <taxon>Pseudonocardiales</taxon>
        <taxon>Pseudonocardiaceae</taxon>
        <taxon>Lentzea</taxon>
    </lineage>
</organism>
<dbReference type="STRING" id="65499.SAMN04488000_126119"/>
<proteinExistence type="predicted"/>
<reference evidence="2" key="1">
    <citation type="submission" date="2016-10" db="EMBL/GenBank/DDBJ databases">
        <authorList>
            <person name="Varghese N."/>
            <person name="Submissions S."/>
        </authorList>
    </citation>
    <scope>NUCLEOTIDE SEQUENCE [LARGE SCALE GENOMIC DNA]</scope>
    <source>
        <strain evidence="2">DSM 44437</strain>
    </source>
</reference>
<dbReference type="EMBL" id="FOFV01000026">
    <property type="protein sequence ID" value="SES40146.1"/>
    <property type="molecule type" value="Genomic_DNA"/>
</dbReference>
<dbReference type="AlphaFoldDB" id="A0A1H9X1U1"/>
<dbReference type="RefSeq" id="WP_089926775.1">
    <property type="nucleotide sequence ID" value="NZ_FOFV01000026.1"/>
</dbReference>
<dbReference type="OrthoDB" id="9787280at2"/>
<keyword evidence="1" id="KW-0808">Transferase</keyword>
<dbReference type="SUPFAM" id="SSF48576">
    <property type="entry name" value="Terpenoid synthases"/>
    <property type="match status" value="1"/>
</dbReference>
<evidence type="ECO:0000313" key="2">
    <source>
        <dbReference type="Proteomes" id="UP000199503"/>
    </source>
</evidence>
<name>A0A1H9X1U1_9PSEU</name>